<evidence type="ECO:0000313" key="10">
    <source>
        <dbReference type="Proteomes" id="UP000199470"/>
    </source>
</evidence>
<dbReference type="SUPFAM" id="SSF51735">
    <property type="entry name" value="NAD(P)-binding Rossmann-fold domains"/>
    <property type="match status" value="1"/>
</dbReference>
<evidence type="ECO:0000256" key="8">
    <source>
        <dbReference type="NCBIfam" id="TIGR04316"/>
    </source>
</evidence>
<dbReference type="PANTHER" id="PTHR24321">
    <property type="entry name" value="DEHYDROGENASES, SHORT CHAIN"/>
    <property type="match status" value="1"/>
</dbReference>
<dbReference type="Pfam" id="PF13561">
    <property type="entry name" value="adh_short_C2"/>
    <property type="match status" value="1"/>
</dbReference>
<comment type="similarity">
    <text evidence="2">Belongs to the short-chain dehydrogenases/reductases (SDR) family.</text>
</comment>
<proteinExistence type="inferred from homology"/>
<dbReference type="EC" id="1.3.1.28" evidence="6 8"/>
<dbReference type="InterPro" id="IPR002347">
    <property type="entry name" value="SDR_fam"/>
</dbReference>
<evidence type="ECO:0000256" key="5">
    <source>
        <dbReference type="ARBA" id="ARBA00052874"/>
    </source>
</evidence>
<reference evidence="9 10" key="1">
    <citation type="submission" date="2016-10" db="EMBL/GenBank/DDBJ databases">
        <authorList>
            <person name="de Groot N.N."/>
        </authorList>
    </citation>
    <scope>NUCLEOTIDE SEQUENCE [LARGE SCALE GENOMIC DNA]</scope>
    <source>
        <strain evidence="9 10">ATCC 43154</strain>
    </source>
</reference>
<dbReference type="PRINTS" id="PR00080">
    <property type="entry name" value="SDRFAMILY"/>
</dbReference>
<dbReference type="Gene3D" id="3.40.50.720">
    <property type="entry name" value="NAD(P)-binding Rossmann-like Domain"/>
    <property type="match status" value="1"/>
</dbReference>
<accession>A0A1I4RDU4</accession>
<dbReference type="NCBIfam" id="TIGR04316">
    <property type="entry name" value="dhbA_paeA"/>
    <property type="match status" value="1"/>
</dbReference>
<dbReference type="InterPro" id="IPR020904">
    <property type="entry name" value="Sc_DH/Rdtase_CS"/>
</dbReference>
<keyword evidence="10" id="KW-1185">Reference proteome</keyword>
<name>A0A1I4RDU4_9BURK</name>
<sequence>MKRDDSAELVRTHPLRPEHGPLLQFEGKQVWVTGAGQGIGHQIALAFRQLGARVVGIDRHFESELGTRQGKRYPFKTARLDIADRGQVERTCRQLLLETPRLDVLVNAAGVLRLGALETLSEEDWKSTFDINVGGVFYLLRELIPQFKAQRGGAIVSVASNAAHVPRMNMGAYCASKAALVSLSHCAALELAEFGVRCNLVSPGSTDTPMLRAMLPGAAGLQRTIDGLPDMFKLGIPLKKIATAKEVANAVLFLASDLASHITMQDLVVDGGATLAA</sequence>
<dbReference type="GO" id="GO:0019290">
    <property type="term" value="P:siderophore biosynthetic process"/>
    <property type="evidence" value="ECO:0007669"/>
    <property type="project" value="InterPro"/>
</dbReference>
<evidence type="ECO:0000256" key="7">
    <source>
        <dbReference type="ARBA" id="ARBA00067530"/>
    </source>
</evidence>
<evidence type="ECO:0000256" key="2">
    <source>
        <dbReference type="ARBA" id="ARBA00006484"/>
    </source>
</evidence>
<evidence type="ECO:0000313" key="9">
    <source>
        <dbReference type="EMBL" id="SFM50385.1"/>
    </source>
</evidence>
<dbReference type="STRING" id="758825.SAMN02982985_04280"/>
<dbReference type="InterPro" id="IPR036291">
    <property type="entry name" value="NAD(P)-bd_dom_sf"/>
</dbReference>
<dbReference type="Proteomes" id="UP000199470">
    <property type="component" value="Unassembled WGS sequence"/>
</dbReference>
<dbReference type="GO" id="GO:0008667">
    <property type="term" value="F:2,3-dihydro-2,3-dihydroxybenzoate dehydrogenase activity"/>
    <property type="evidence" value="ECO:0007669"/>
    <property type="project" value="UniProtKB-UniRule"/>
</dbReference>
<organism evidence="9 10">
    <name type="scientific">Rugamonas rubra</name>
    <dbReference type="NCBI Taxonomy" id="758825"/>
    <lineage>
        <taxon>Bacteria</taxon>
        <taxon>Pseudomonadati</taxon>
        <taxon>Pseudomonadota</taxon>
        <taxon>Betaproteobacteria</taxon>
        <taxon>Burkholderiales</taxon>
        <taxon>Oxalobacteraceae</taxon>
        <taxon>Telluria group</taxon>
        <taxon>Rugamonas</taxon>
    </lineage>
</organism>
<protein>
    <recommendedName>
        <fullName evidence="7 8">2,3-dihydro-2,3-dihydroxybenzoate dehydrogenase</fullName>
        <ecNumber evidence="6 8">1.3.1.28</ecNumber>
    </recommendedName>
</protein>
<dbReference type="InterPro" id="IPR003560">
    <property type="entry name" value="DHB_DH"/>
</dbReference>
<dbReference type="FunFam" id="3.40.50.720:FF:000160">
    <property type="entry name" value="2,3-dihydro-2,3-dihydroxybenzoate dehydrogenase"/>
    <property type="match status" value="1"/>
</dbReference>
<dbReference type="PRINTS" id="PR01397">
    <property type="entry name" value="DHBDHDRGNASE"/>
</dbReference>
<dbReference type="EMBL" id="FOTW01000022">
    <property type="protein sequence ID" value="SFM50385.1"/>
    <property type="molecule type" value="Genomic_DNA"/>
</dbReference>
<evidence type="ECO:0000256" key="4">
    <source>
        <dbReference type="ARBA" id="ARBA00023027"/>
    </source>
</evidence>
<evidence type="ECO:0000256" key="6">
    <source>
        <dbReference type="ARBA" id="ARBA00066334"/>
    </source>
</evidence>
<dbReference type="PANTHER" id="PTHR24321:SF13">
    <property type="entry name" value="2,3-DIHYDRO-2,3-DIHYDROXYBENZOATE DEHYDROGENASE"/>
    <property type="match status" value="1"/>
</dbReference>
<keyword evidence="4" id="KW-0520">NAD</keyword>
<gene>
    <name evidence="9" type="ORF">SAMN02982985_04280</name>
</gene>
<dbReference type="RefSeq" id="WP_174900620.1">
    <property type="nucleotide sequence ID" value="NZ_FOTW01000022.1"/>
</dbReference>
<comment type="catalytic activity">
    <reaction evidence="5">
        <text>(2S,3S)-2,3-dihydroxy-2,3-dihydrobenzoate + NAD(+) = 2,3-dihydroxybenzoate + NADH + H(+)</text>
        <dbReference type="Rhea" id="RHEA:23824"/>
        <dbReference type="ChEBI" id="CHEBI:15378"/>
        <dbReference type="ChEBI" id="CHEBI:36654"/>
        <dbReference type="ChEBI" id="CHEBI:57540"/>
        <dbReference type="ChEBI" id="CHEBI:57945"/>
        <dbReference type="ChEBI" id="CHEBI:58764"/>
        <dbReference type="EC" id="1.3.1.28"/>
    </reaction>
</comment>
<keyword evidence="3" id="KW-0560">Oxidoreductase</keyword>
<dbReference type="PROSITE" id="PS00061">
    <property type="entry name" value="ADH_SHORT"/>
    <property type="match status" value="1"/>
</dbReference>
<dbReference type="AlphaFoldDB" id="A0A1I4RDU4"/>
<comment type="pathway">
    <text evidence="1">Siderophore biosynthesis.</text>
</comment>
<evidence type="ECO:0000256" key="1">
    <source>
        <dbReference type="ARBA" id="ARBA00004924"/>
    </source>
</evidence>
<evidence type="ECO:0000256" key="3">
    <source>
        <dbReference type="ARBA" id="ARBA00023002"/>
    </source>
</evidence>
<dbReference type="NCBIfam" id="NF006074">
    <property type="entry name" value="PRK08220.1"/>
    <property type="match status" value="1"/>
</dbReference>